<accession>A0AA39Q565</accession>
<sequence length="259" mass="27689">MSSAGLPLSLLLKFTIAALTAGDATWLAQSSVNEASASICWVLGLARVRRSVLSPRTDTQDLLVARGGSSVEGRAEGGLLTARMEGWRAVWLCGGETAEGREGSGEVCAEGRDIDGSELLLAWMDGQEVEEGGTVVWLCGRETADGGRGWREFIGTGCLLHKRGSTASWREFGRISSRRPFLRKARRNAEEGWTSVERGEGNDEGTGWVGVAEETRVGKHGGTGNDMSLVGFYIAAKKHGVTGLDQTVYPDQVARDTAE</sequence>
<keyword evidence="1" id="KW-0732">Signal</keyword>
<evidence type="ECO:0000313" key="2">
    <source>
        <dbReference type="EMBL" id="KAK0495845.1"/>
    </source>
</evidence>
<reference evidence="2" key="1">
    <citation type="submission" date="2023-06" db="EMBL/GenBank/DDBJ databases">
        <authorList>
            <consortium name="Lawrence Berkeley National Laboratory"/>
            <person name="Ahrendt S."/>
            <person name="Sahu N."/>
            <person name="Indic B."/>
            <person name="Wong-Bajracharya J."/>
            <person name="Merenyi Z."/>
            <person name="Ke H.-M."/>
            <person name="Monk M."/>
            <person name="Kocsube S."/>
            <person name="Drula E."/>
            <person name="Lipzen A."/>
            <person name="Balint B."/>
            <person name="Henrissat B."/>
            <person name="Andreopoulos B."/>
            <person name="Martin F.M."/>
            <person name="Harder C.B."/>
            <person name="Rigling D."/>
            <person name="Ford K.L."/>
            <person name="Foster G.D."/>
            <person name="Pangilinan J."/>
            <person name="Papanicolaou A."/>
            <person name="Barry K."/>
            <person name="LaButti K."/>
            <person name="Viragh M."/>
            <person name="Koriabine M."/>
            <person name="Yan M."/>
            <person name="Riley R."/>
            <person name="Champramary S."/>
            <person name="Plett K.L."/>
            <person name="Tsai I.J."/>
            <person name="Slot J."/>
            <person name="Sipos G."/>
            <person name="Plett J."/>
            <person name="Nagy L.G."/>
            <person name="Grigoriev I.V."/>
        </authorList>
    </citation>
    <scope>NUCLEOTIDE SEQUENCE</scope>
    <source>
        <strain evidence="2">HWK02</strain>
    </source>
</reference>
<name>A0AA39Q565_9AGAR</name>
<proteinExistence type="predicted"/>
<dbReference type="Proteomes" id="UP001175228">
    <property type="component" value="Unassembled WGS sequence"/>
</dbReference>
<protein>
    <submittedName>
        <fullName evidence="2">Uncharacterized protein</fullName>
    </submittedName>
</protein>
<evidence type="ECO:0000256" key="1">
    <source>
        <dbReference type="SAM" id="SignalP"/>
    </source>
</evidence>
<evidence type="ECO:0000313" key="3">
    <source>
        <dbReference type="Proteomes" id="UP001175228"/>
    </source>
</evidence>
<dbReference type="AlphaFoldDB" id="A0AA39Q565"/>
<organism evidence="2 3">
    <name type="scientific">Armillaria luteobubalina</name>
    <dbReference type="NCBI Taxonomy" id="153913"/>
    <lineage>
        <taxon>Eukaryota</taxon>
        <taxon>Fungi</taxon>
        <taxon>Dikarya</taxon>
        <taxon>Basidiomycota</taxon>
        <taxon>Agaricomycotina</taxon>
        <taxon>Agaricomycetes</taxon>
        <taxon>Agaricomycetidae</taxon>
        <taxon>Agaricales</taxon>
        <taxon>Marasmiineae</taxon>
        <taxon>Physalacriaceae</taxon>
        <taxon>Armillaria</taxon>
    </lineage>
</organism>
<keyword evidence="3" id="KW-1185">Reference proteome</keyword>
<comment type="caution">
    <text evidence="2">The sequence shown here is derived from an EMBL/GenBank/DDBJ whole genome shotgun (WGS) entry which is preliminary data.</text>
</comment>
<dbReference type="EMBL" id="JAUEPU010000016">
    <property type="protein sequence ID" value="KAK0495845.1"/>
    <property type="molecule type" value="Genomic_DNA"/>
</dbReference>
<feature type="signal peptide" evidence="1">
    <location>
        <begin position="1"/>
        <end position="22"/>
    </location>
</feature>
<feature type="chain" id="PRO_5041399375" evidence="1">
    <location>
        <begin position="23"/>
        <end position="259"/>
    </location>
</feature>
<gene>
    <name evidence="2" type="ORF">EDD18DRAFT_1105774</name>
</gene>